<dbReference type="SUPFAM" id="SSF53335">
    <property type="entry name" value="S-adenosyl-L-methionine-dependent methyltransferases"/>
    <property type="match status" value="1"/>
</dbReference>
<reference evidence="7" key="1">
    <citation type="journal article" date="2019" name="Int. J. Syst. Evol. Microbiol.">
        <title>The Global Catalogue of Microorganisms (GCM) 10K type strain sequencing project: providing services to taxonomists for standard genome sequencing and annotation.</title>
        <authorList>
            <consortium name="The Broad Institute Genomics Platform"/>
            <consortium name="The Broad Institute Genome Sequencing Center for Infectious Disease"/>
            <person name="Wu L."/>
            <person name="Ma J."/>
        </authorList>
    </citation>
    <scope>NUCLEOTIDE SEQUENCE [LARGE SCALE GENOMIC DNA]</scope>
    <source>
        <strain evidence="7">KCTC 52677</strain>
    </source>
</reference>
<evidence type="ECO:0000313" key="6">
    <source>
        <dbReference type="EMBL" id="MFC3071505.1"/>
    </source>
</evidence>
<dbReference type="InterPro" id="IPR007757">
    <property type="entry name" value="MT-A70-like"/>
</dbReference>
<keyword evidence="3" id="KW-0949">S-adenosyl-L-methionine</keyword>
<dbReference type="InterPro" id="IPR036086">
    <property type="entry name" value="ParB/Sulfiredoxin_sf"/>
</dbReference>
<comment type="similarity">
    <text evidence="4">Belongs to the MT-A70-like family.</text>
</comment>
<dbReference type="EMBL" id="JBHRSP010000001">
    <property type="protein sequence ID" value="MFC3071505.1"/>
    <property type="molecule type" value="Genomic_DNA"/>
</dbReference>
<dbReference type="Proteomes" id="UP001595377">
    <property type="component" value="Unassembled WGS sequence"/>
</dbReference>
<dbReference type="SUPFAM" id="SSF110849">
    <property type="entry name" value="ParB/Sulfiredoxin"/>
    <property type="match status" value="1"/>
</dbReference>
<dbReference type="PANTHER" id="PTHR12829:SF7">
    <property type="entry name" value="N6-ADENOSINE-METHYLTRANSFERASE CATALYTIC SUBUNIT"/>
    <property type="match status" value="1"/>
</dbReference>
<evidence type="ECO:0000256" key="1">
    <source>
        <dbReference type="ARBA" id="ARBA00022603"/>
    </source>
</evidence>
<dbReference type="PROSITE" id="PS51143">
    <property type="entry name" value="MT_A70"/>
    <property type="match status" value="1"/>
</dbReference>
<dbReference type="InterPro" id="IPR029063">
    <property type="entry name" value="SAM-dependent_MTases_sf"/>
</dbReference>
<protein>
    <submittedName>
        <fullName evidence="6">MT-A70 family methyltransferase</fullName>
    </submittedName>
</protein>
<comment type="caution">
    <text evidence="6">The sequence shown here is derived from an EMBL/GenBank/DDBJ whole genome shotgun (WGS) entry which is preliminary data.</text>
</comment>
<gene>
    <name evidence="6" type="ORF">ACFOHH_00125</name>
</gene>
<evidence type="ECO:0000256" key="4">
    <source>
        <dbReference type="PROSITE-ProRule" id="PRU00489"/>
    </source>
</evidence>
<organism evidence="6 7">
    <name type="scientific">Shinella pollutisoli</name>
    <dbReference type="NCBI Taxonomy" id="2250594"/>
    <lineage>
        <taxon>Bacteria</taxon>
        <taxon>Pseudomonadati</taxon>
        <taxon>Pseudomonadota</taxon>
        <taxon>Alphaproteobacteria</taxon>
        <taxon>Hyphomicrobiales</taxon>
        <taxon>Rhizobiaceae</taxon>
        <taxon>Shinella</taxon>
    </lineage>
</organism>
<dbReference type="PANTHER" id="PTHR12829">
    <property type="entry name" value="N6-ADENOSINE-METHYLTRANSFERASE"/>
    <property type="match status" value="1"/>
</dbReference>
<accession>A0ABV7D9X7</accession>
<name>A0ABV7D9X7_9HYPH</name>
<feature type="region of interest" description="Disordered" evidence="5">
    <location>
        <begin position="63"/>
        <end position="82"/>
    </location>
</feature>
<dbReference type="GO" id="GO:0008168">
    <property type="term" value="F:methyltransferase activity"/>
    <property type="evidence" value="ECO:0007669"/>
    <property type="project" value="UniProtKB-KW"/>
</dbReference>
<dbReference type="Pfam" id="PF05063">
    <property type="entry name" value="MT-A70"/>
    <property type="match status" value="1"/>
</dbReference>
<dbReference type="Gene3D" id="1.10.10.2830">
    <property type="match status" value="1"/>
</dbReference>
<evidence type="ECO:0000256" key="2">
    <source>
        <dbReference type="ARBA" id="ARBA00022679"/>
    </source>
</evidence>
<evidence type="ECO:0000256" key="3">
    <source>
        <dbReference type="ARBA" id="ARBA00022691"/>
    </source>
</evidence>
<sequence length="477" mass="53169">MALSPDQSAILAAALAGGRYHAADEAATKKCRKLNAKGLLRRDPKDGALWYPTDAAAALDLSTAEPPKETGPPAGGPPARLPHHPLAGLFPMLAAEDLQRLADDIATRGQEEPVWLLDGRILDGRNREAACALLGIDAWTKDYEGKDPLGFVLSLNLHRRHLTESQRAMVAARIVDWERGINQATAGSANLQTREAARRLSISERAVAAAKRVRDQGIEQLSDAIRDGRISVNAGEAISFLEREAQEEVLRLEEKQIVQRAKEIREKRSQLRHAVRLAHMAHVVDQGRPTAGRVETRYPVIYADPPWRFGVRSEVTGREKSAENHYPTLPTEAICTLFEEIGAPAKRDAVLFLWATNPMLPDALRVMAAWDFTYVHHWIWDKEIAGTGYWGRDRHELLLIGRRGDPAAPLPGTQPETVHREPKGRHSAKPDWFAEQIERLYPDMPRLEMFCRSPRPGWHAWGYEAAPGAADQEEIET</sequence>
<feature type="region of interest" description="Disordered" evidence="5">
    <location>
        <begin position="404"/>
        <end position="428"/>
    </location>
</feature>
<dbReference type="RefSeq" id="WP_257316080.1">
    <property type="nucleotide sequence ID" value="NZ_JANFDG010000016.1"/>
</dbReference>
<keyword evidence="2" id="KW-0808">Transferase</keyword>
<dbReference type="GO" id="GO:0032259">
    <property type="term" value="P:methylation"/>
    <property type="evidence" value="ECO:0007669"/>
    <property type="project" value="UniProtKB-KW"/>
</dbReference>
<proteinExistence type="inferred from homology"/>
<keyword evidence="1 6" id="KW-0489">Methyltransferase</keyword>
<keyword evidence="7" id="KW-1185">Reference proteome</keyword>
<evidence type="ECO:0000256" key="5">
    <source>
        <dbReference type="SAM" id="MobiDB-lite"/>
    </source>
</evidence>
<evidence type="ECO:0000313" key="7">
    <source>
        <dbReference type="Proteomes" id="UP001595377"/>
    </source>
</evidence>